<gene>
    <name evidence="1" type="ORF">CGI_10011230</name>
</gene>
<organism evidence="1">
    <name type="scientific">Magallana gigas</name>
    <name type="common">Pacific oyster</name>
    <name type="synonym">Crassostrea gigas</name>
    <dbReference type="NCBI Taxonomy" id="29159"/>
    <lineage>
        <taxon>Eukaryota</taxon>
        <taxon>Metazoa</taxon>
        <taxon>Spiralia</taxon>
        <taxon>Lophotrochozoa</taxon>
        <taxon>Mollusca</taxon>
        <taxon>Bivalvia</taxon>
        <taxon>Autobranchia</taxon>
        <taxon>Pteriomorphia</taxon>
        <taxon>Ostreida</taxon>
        <taxon>Ostreoidea</taxon>
        <taxon>Ostreidae</taxon>
        <taxon>Magallana</taxon>
    </lineage>
</organism>
<dbReference type="EMBL" id="JH816889">
    <property type="protein sequence ID" value="EKC24682.1"/>
    <property type="molecule type" value="Genomic_DNA"/>
</dbReference>
<dbReference type="HOGENOM" id="CLU_2924850_0_0_1"/>
<dbReference type="AlphaFoldDB" id="K1PKT9"/>
<protein>
    <submittedName>
        <fullName evidence="1">Uncharacterized protein</fullName>
    </submittedName>
</protein>
<dbReference type="InParanoid" id="K1PKT9"/>
<proteinExistence type="predicted"/>
<evidence type="ECO:0000313" key="1">
    <source>
        <dbReference type="EMBL" id="EKC24682.1"/>
    </source>
</evidence>
<name>K1PKT9_MAGGI</name>
<accession>K1PKT9</accession>
<reference evidence="1" key="1">
    <citation type="journal article" date="2012" name="Nature">
        <title>The oyster genome reveals stress adaptation and complexity of shell formation.</title>
        <authorList>
            <person name="Zhang G."/>
            <person name="Fang X."/>
            <person name="Guo X."/>
            <person name="Li L."/>
            <person name="Luo R."/>
            <person name="Xu F."/>
            <person name="Yang P."/>
            <person name="Zhang L."/>
            <person name="Wang X."/>
            <person name="Qi H."/>
            <person name="Xiong Z."/>
            <person name="Que H."/>
            <person name="Xie Y."/>
            <person name="Holland P.W."/>
            <person name="Paps J."/>
            <person name="Zhu Y."/>
            <person name="Wu F."/>
            <person name="Chen Y."/>
            <person name="Wang J."/>
            <person name="Peng C."/>
            <person name="Meng J."/>
            <person name="Yang L."/>
            <person name="Liu J."/>
            <person name="Wen B."/>
            <person name="Zhang N."/>
            <person name="Huang Z."/>
            <person name="Zhu Q."/>
            <person name="Feng Y."/>
            <person name="Mount A."/>
            <person name="Hedgecock D."/>
            <person name="Xu Z."/>
            <person name="Liu Y."/>
            <person name="Domazet-Loso T."/>
            <person name="Du Y."/>
            <person name="Sun X."/>
            <person name="Zhang S."/>
            <person name="Liu B."/>
            <person name="Cheng P."/>
            <person name="Jiang X."/>
            <person name="Li J."/>
            <person name="Fan D."/>
            <person name="Wang W."/>
            <person name="Fu W."/>
            <person name="Wang T."/>
            <person name="Wang B."/>
            <person name="Zhang J."/>
            <person name="Peng Z."/>
            <person name="Li Y."/>
            <person name="Li N."/>
            <person name="Wang J."/>
            <person name="Chen M."/>
            <person name="He Y."/>
            <person name="Tan F."/>
            <person name="Song X."/>
            <person name="Zheng Q."/>
            <person name="Huang R."/>
            <person name="Yang H."/>
            <person name="Du X."/>
            <person name="Chen L."/>
            <person name="Yang M."/>
            <person name="Gaffney P.M."/>
            <person name="Wang S."/>
            <person name="Luo L."/>
            <person name="She Z."/>
            <person name="Ming Y."/>
            <person name="Huang W."/>
            <person name="Zhang S."/>
            <person name="Huang B."/>
            <person name="Zhang Y."/>
            <person name="Qu T."/>
            <person name="Ni P."/>
            <person name="Miao G."/>
            <person name="Wang J."/>
            <person name="Wang Q."/>
            <person name="Steinberg C.E."/>
            <person name="Wang H."/>
            <person name="Li N."/>
            <person name="Qian L."/>
            <person name="Zhang G."/>
            <person name="Li Y."/>
            <person name="Yang H."/>
            <person name="Liu X."/>
            <person name="Wang J."/>
            <person name="Yin Y."/>
            <person name="Wang J."/>
        </authorList>
    </citation>
    <scope>NUCLEOTIDE SEQUENCE [LARGE SCALE GENOMIC DNA]</scope>
    <source>
        <strain evidence="1">05x7-T-G4-1.051#20</strain>
    </source>
</reference>
<sequence>MTEIDQAKKFGFSEETEEKPFLLKAPRNEGGETYLDILKREKEEDKEFYKMIVIQEKRRLA</sequence>